<name>A0ACC0V8B4_9HYPO</name>
<accession>A0ACC0V8B4</accession>
<keyword evidence="2" id="KW-1185">Reference proteome</keyword>
<reference evidence="1" key="1">
    <citation type="submission" date="2022-10" db="EMBL/GenBank/DDBJ databases">
        <title>Complete Genome of Trichothecium roseum strain YXFP-22015, a Plant Pathogen Isolated from Citrus.</title>
        <authorList>
            <person name="Wang Y."/>
            <person name="Zhu L."/>
        </authorList>
    </citation>
    <scope>NUCLEOTIDE SEQUENCE</scope>
    <source>
        <strain evidence="1">YXFP-22015</strain>
    </source>
</reference>
<evidence type="ECO:0000313" key="2">
    <source>
        <dbReference type="Proteomes" id="UP001163324"/>
    </source>
</evidence>
<dbReference type="Proteomes" id="UP001163324">
    <property type="component" value="Chromosome 3"/>
</dbReference>
<sequence length="558" mass="61319">MRDTQPSAEKDGPSRTKEDPKGSSTTQSVSSQLPPRKAKRQVKKQKEEELLRLSRLSRTKQYMFGSKGNESKPQDEEHKTSEESAAPTQPVTKDASRTTDEGSKSELNDQVPEQPTASLCQPRSTPIAPGLHHQSIESKLPSGKSQQSQESTDRASEMPRRGKKKTNTQASRLPQGQRGASKAAALPQPFAEFVPSASAHTNHPQPDGHQSLTARMPVQTPQSSQPVPDPRFVQPTNNIYMFSHMSGSGQQFPQCQVASSLVALPYPAHGHSPASSALAYDINFPQVRQTIGNKETLPETAREKIGEHPKGHPTQASHGAPDTSTSIDSAQSTQLPTGPRAKPSGKPTQTPKEQAAGHPDDAIKNKLDLLNIAESANSTDPMWSQSKSWVSDEEKERAAFQKMMLQMRHINADKSPFIPQTPAELTAFKVDQAERAKKKLEQELQARLLANAQAKQAQSKKNEENPELKRMYSLFFGMNMGNLSPVLFFDNCFNQHYETEASKSQRAEWPCLAELKEDGDRRAAGYGRLLPLPKLNKLDAHVQAKEGTDATNKDGSVP</sequence>
<comment type="caution">
    <text evidence="1">The sequence shown here is derived from an EMBL/GenBank/DDBJ whole genome shotgun (WGS) entry which is preliminary data.</text>
</comment>
<gene>
    <name evidence="1" type="ORF">N3K66_003534</name>
</gene>
<proteinExistence type="predicted"/>
<evidence type="ECO:0000313" key="1">
    <source>
        <dbReference type="EMBL" id="KAI9901717.1"/>
    </source>
</evidence>
<dbReference type="EMBL" id="CM047942">
    <property type="protein sequence ID" value="KAI9901717.1"/>
    <property type="molecule type" value="Genomic_DNA"/>
</dbReference>
<organism evidence="1 2">
    <name type="scientific">Trichothecium roseum</name>
    <dbReference type="NCBI Taxonomy" id="47278"/>
    <lineage>
        <taxon>Eukaryota</taxon>
        <taxon>Fungi</taxon>
        <taxon>Dikarya</taxon>
        <taxon>Ascomycota</taxon>
        <taxon>Pezizomycotina</taxon>
        <taxon>Sordariomycetes</taxon>
        <taxon>Hypocreomycetidae</taxon>
        <taxon>Hypocreales</taxon>
        <taxon>Hypocreales incertae sedis</taxon>
        <taxon>Trichothecium</taxon>
    </lineage>
</organism>
<protein>
    <submittedName>
        <fullName evidence="1">Uncharacterized protein</fullName>
    </submittedName>
</protein>